<name>A0ACB8RVZ1_9AGAM</name>
<keyword evidence="2" id="KW-1185">Reference proteome</keyword>
<protein>
    <submittedName>
        <fullName evidence="1">Uncharacterized protein</fullName>
    </submittedName>
</protein>
<reference evidence="1" key="1">
    <citation type="submission" date="2021-02" db="EMBL/GenBank/DDBJ databases">
        <authorList>
            <consortium name="DOE Joint Genome Institute"/>
            <person name="Ahrendt S."/>
            <person name="Looney B.P."/>
            <person name="Miyauchi S."/>
            <person name="Morin E."/>
            <person name="Drula E."/>
            <person name="Courty P.E."/>
            <person name="Chicoki N."/>
            <person name="Fauchery L."/>
            <person name="Kohler A."/>
            <person name="Kuo A."/>
            <person name="Labutti K."/>
            <person name="Pangilinan J."/>
            <person name="Lipzen A."/>
            <person name="Riley R."/>
            <person name="Andreopoulos W."/>
            <person name="He G."/>
            <person name="Johnson J."/>
            <person name="Barry K.W."/>
            <person name="Grigoriev I.V."/>
            <person name="Nagy L."/>
            <person name="Hibbett D."/>
            <person name="Henrissat B."/>
            <person name="Matheny P.B."/>
            <person name="Labbe J."/>
            <person name="Martin F."/>
        </authorList>
    </citation>
    <scope>NUCLEOTIDE SEQUENCE</scope>
    <source>
        <strain evidence="1">FP105234-sp</strain>
    </source>
</reference>
<organism evidence="1 2">
    <name type="scientific">Auriscalpium vulgare</name>
    <dbReference type="NCBI Taxonomy" id="40419"/>
    <lineage>
        <taxon>Eukaryota</taxon>
        <taxon>Fungi</taxon>
        <taxon>Dikarya</taxon>
        <taxon>Basidiomycota</taxon>
        <taxon>Agaricomycotina</taxon>
        <taxon>Agaricomycetes</taxon>
        <taxon>Russulales</taxon>
        <taxon>Auriscalpiaceae</taxon>
        <taxon>Auriscalpium</taxon>
    </lineage>
</organism>
<dbReference type="EMBL" id="MU275893">
    <property type="protein sequence ID" value="KAI0048063.1"/>
    <property type="molecule type" value="Genomic_DNA"/>
</dbReference>
<sequence>MTDEKPPVDNHEYFLRFPPFPTAPPGVTIVSFKDFKPAGIRVPIDGDDDAIEVDGLGIPTIPLRVKHSTDDQEKKKRKKKKTQDIAVHPAKPRTWWEEWEELEDVRKNLYDPRESRVDRLFKAASDFKGGRPWPPAASGLFNLWDQFRLYIGLLQQPVVSRKPDVTVSDDSGSEDAPAGASEPSVRVEERVPPPPNPDGSPQRKKRRFFHGIGAGYNQADEEEDEAGLSFQEKLGNHREEKDIRLENFLNDPETSIKIFFSSYFRDRGLIWSVIRCTSMPILISFFLRYLLRSRVLPEKEHEKPLRRALEVVELARKELPMTFAVGRGMPDAFSDGCQQCWGSKQPDWRDLASLSGEIVEEQNDDKPGDASTWGAAAAEDGTAWGSDWASATLPTMPDPAPSVWEAPLPSLLPLLGATVFPLTHEAGVVEMSTRRIVAVHPPLAPRILAQGAASAEAVEEELERRLARVVLAPWPPPTDAQRSDVTPPTILPASRGAIVVEGEAPPEVPAGALKPHDPYTDEITVLVEAKSAALLTVGMGLGATWVEIVRQKGQDVGKKSKKGKKKERPRYWYMEQLMHQLPSFHAEMPAKIKLP</sequence>
<evidence type="ECO:0000313" key="2">
    <source>
        <dbReference type="Proteomes" id="UP000814033"/>
    </source>
</evidence>
<proteinExistence type="predicted"/>
<accession>A0ACB8RVZ1</accession>
<reference evidence="1" key="2">
    <citation type="journal article" date="2022" name="New Phytol.">
        <title>Evolutionary transition to the ectomycorrhizal habit in the genomes of a hyperdiverse lineage of mushroom-forming fungi.</title>
        <authorList>
            <person name="Looney B."/>
            <person name="Miyauchi S."/>
            <person name="Morin E."/>
            <person name="Drula E."/>
            <person name="Courty P.E."/>
            <person name="Kohler A."/>
            <person name="Kuo A."/>
            <person name="LaButti K."/>
            <person name="Pangilinan J."/>
            <person name="Lipzen A."/>
            <person name="Riley R."/>
            <person name="Andreopoulos W."/>
            <person name="He G."/>
            <person name="Johnson J."/>
            <person name="Nolan M."/>
            <person name="Tritt A."/>
            <person name="Barry K.W."/>
            <person name="Grigoriev I.V."/>
            <person name="Nagy L.G."/>
            <person name="Hibbett D."/>
            <person name="Henrissat B."/>
            <person name="Matheny P.B."/>
            <person name="Labbe J."/>
            <person name="Martin F.M."/>
        </authorList>
    </citation>
    <scope>NUCLEOTIDE SEQUENCE</scope>
    <source>
        <strain evidence="1">FP105234-sp</strain>
    </source>
</reference>
<evidence type="ECO:0000313" key="1">
    <source>
        <dbReference type="EMBL" id="KAI0048063.1"/>
    </source>
</evidence>
<dbReference type="Proteomes" id="UP000814033">
    <property type="component" value="Unassembled WGS sequence"/>
</dbReference>
<gene>
    <name evidence="1" type="ORF">FA95DRAFT_1491522</name>
</gene>
<comment type="caution">
    <text evidence="1">The sequence shown here is derived from an EMBL/GenBank/DDBJ whole genome shotgun (WGS) entry which is preliminary data.</text>
</comment>